<keyword evidence="2" id="KW-1185">Reference proteome</keyword>
<dbReference type="Proteomes" id="UP000184164">
    <property type="component" value="Unassembled WGS sequence"/>
</dbReference>
<name>A0A1M5BU55_9BACT</name>
<organism evidence="1 2">
    <name type="scientific">Mariniphaga anaerophila</name>
    <dbReference type="NCBI Taxonomy" id="1484053"/>
    <lineage>
        <taxon>Bacteria</taxon>
        <taxon>Pseudomonadati</taxon>
        <taxon>Bacteroidota</taxon>
        <taxon>Bacteroidia</taxon>
        <taxon>Marinilabiliales</taxon>
        <taxon>Prolixibacteraceae</taxon>
        <taxon>Mariniphaga</taxon>
    </lineage>
</organism>
<evidence type="ECO:0008006" key="3">
    <source>
        <dbReference type="Google" id="ProtNLM"/>
    </source>
</evidence>
<dbReference type="Gene3D" id="1.10.10.10">
    <property type="entry name" value="Winged helix-like DNA-binding domain superfamily/Winged helix DNA-binding domain"/>
    <property type="match status" value="1"/>
</dbReference>
<protein>
    <recommendedName>
        <fullName evidence="3">Helix-turn-helix domain-containing protein</fullName>
    </recommendedName>
</protein>
<evidence type="ECO:0000313" key="1">
    <source>
        <dbReference type="EMBL" id="SHF45950.1"/>
    </source>
</evidence>
<dbReference type="EMBL" id="FQUM01000005">
    <property type="protein sequence ID" value="SHF45950.1"/>
    <property type="molecule type" value="Genomic_DNA"/>
</dbReference>
<dbReference type="STRING" id="1484053.SAMN05444274_105305"/>
<sequence>MPRRKQYKISARQTAVYEAIVSELQKNPELVDYDMETIEISVKKKITPRIRDIDKAINNLKRYILVNKEFIQIVNGEAIVSKKDIAKMLKISRPTLDKWIRDGFITPVQSNVLPNAEVFPPDLILEQLQNQKNKK</sequence>
<proteinExistence type="predicted"/>
<dbReference type="AlphaFoldDB" id="A0A1M5BU55"/>
<dbReference type="OrthoDB" id="1121177at2"/>
<gene>
    <name evidence="1" type="ORF">SAMN05444274_105305</name>
</gene>
<evidence type="ECO:0000313" key="2">
    <source>
        <dbReference type="Proteomes" id="UP000184164"/>
    </source>
</evidence>
<accession>A0A1M5BU55</accession>
<reference evidence="2" key="1">
    <citation type="submission" date="2016-11" db="EMBL/GenBank/DDBJ databases">
        <authorList>
            <person name="Varghese N."/>
            <person name="Submissions S."/>
        </authorList>
    </citation>
    <scope>NUCLEOTIDE SEQUENCE [LARGE SCALE GENOMIC DNA]</scope>
    <source>
        <strain evidence="2">DSM 26910</strain>
    </source>
</reference>
<dbReference type="InterPro" id="IPR036388">
    <property type="entry name" value="WH-like_DNA-bd_sf"/>
</dbReference>
<dbReference type="RefSeq" id="WP_073002198.1">
    <property type="nucleotide sequence ID" value="NZ_FQUM01000005.1"/>
</dbReference>